<feature type="compositionally biased region" description="Basic and acidic residues" evidence="1">
    <location>
        <begin position="763"/>
        <end position="782"/>
    </location>
</feature>
<dbReference type="InterPro" id="IPR034077">
    <property type="entry name" value="R3H_FAP1"/>
</dbReference>
<dbReference type="InterPro" id="IPR001374">
    <property type="entry name" value="R3H_dom"/>
</dbReference>
<evidence type="ECO:0000256" key="1">
    <source>
        <dbReference type="SAM" id="MobiDB-lite"/>
    </source>
</evidence>
<dbReference type="GO" id="GO:0005634">
    <property type="term" value="C:nucleus"/>
    <property type="evidence" value="ECO:0007669"/>
    <property type="project" value="TreeGrafter"/>
</dbReference>
<dbReference type="GO" id="GO:0000977">
    <property type="term" value="F:RNA polymerase II transcription regulatory region sequence-specific DNA binding"/>
    <property type="evidence" value="ECO:0007669"/>
    <property type="project" value="TreeGrafter"/>
</dbReference>
<dbReference type="PROSITE" id="PS51061">
    <property type="entry name" value="R3H"/>
    <property type="match status" value="1"/>
</dbReference>
<evidence type="ECO:0000259" key="2">
    <source>
        <dbReference type="PROSITE" id="PS51061"/>
    </source>
</evidence>
<feature type="domain" description="R3H" evidence="2">
    <location>
        <begin position="668"/>
        <end position="731"/>
    </location>
</feature>
<gene>
    <name evidence="3" type="ORF">UREG_04536</name>
</gene>
<dbReference type="InParanoid" id="C4JPF4"/>
<feature type="compositionally biased region" description="Basic residues" evidence="1">
    <location>
        <begin position="31"/>
        <end position="45"/>
    </location>
</feature>
<name>C4JPF4_UNCRE</name>
<accession>C4JPF4</accession>
<feature type="compositionally biased region" description="Polar residues" evidence="1">
    <location>
        <begin position="86"/>
        <end position="95"/>
    </location>
</feature>
<dbReference type="PANTHER" id="PTHR12360:SF12">
    <property type="entry name" value="TRANSCRIPTIONAL REPRESSOR NF-X1"/>
    <property type="match status" value="1"/>
</dbReference>
<evidence type="ECO:0000313" key="3">
    <source>
        <dbReference type="EMBL" id="EEP79690.1"/>
    </source>
</evidence>
<dbReference type="Pfam" id="PF01424">
    <property type="entry name" value="R3H"/>
    <property type="match status" value="1"/>
</dbReference>
<dbReference type="KEGG" id="ure:UREG_04536"/>
<reference evidence="4" key="1">
    <citation type="journal article" date="2009" name="Genome Res.">
        <title>Comparative genomic analyses of the human fungal pathogens Coccidioides and their relatives.</title>
        <authorList>
            <person name="Sharpton T.J."/>
            <person name="Stajich J.E."/>
            <person name="Rounsley S.D."/>
            <person name="Gardner M.J."/>
            <person name="Wortman J.R."/>
            <person name="Jordar V.S."/>
            <person name="Maiti R."/>
            <person name="Kodira C.D."/>
            <person name="Neafsey D.E."/>
            <person name="Zeng Q."/>
            <person name="Hung C.-Y."/>
            <person name="McMahan C."/>
            <person name="Muszewska A."/>
            <person name="Grynberg M."/>
            <person name="Mandel M.A."/>
            <person name="Kellner E.M."/>
            <person name="Barker B.M."/>
            <person name="Galgiani J.N."/>
            <person name="Orbach M.J."/>
            <person name="Kirkland T.N."/>
            <person name="Cole G.T."/>
            <person name="Henn M.R."/>
            <person name="Birren B.W."/>
            <person name="Taylor J.W."/>
        </authorList>
    </citation>
    <scope>NUCLEOTIDE SEQUENCE [LARGE SCALE GENOMIC DNA]</scope>
    <source>
        <strain evidence="4">UAMH 1704</strain>
    </source>
</reference>
<evidence type="ECO:0000313" key="4">
    <source>
        <dbReference type="Proteomes" id="UP000002058"/>
    </source>
</evidence>
<dbReference type="eggNOG" id="KOG1952">
    <property type="taxonomic scope" value="Eukaryota"/>
</dbReference>
<dbReference type="SUPFAM" id="SSF82708">
    <property type="entry name" value="R3H domain"/>
    <property type="match status" value="1"/>
</dbReference>
<dbReference type="GO" id="GO:0000981">
    <property type="term" value="F:DNA-binding transcription factor activity, RNA polymerase II-specific"/>
    <property type="evidence" value="ECO:0007669"/>
    <property type="project" value="TreeGrafter"/>
</dbReference>
<dbReference type="OrthoDB" id="6512771at2759"/>
<dbReference type="InterPro" id="IPR036867">
    <property type="entry name" value="R3H_dom_sf"/>
</dbReference>
<dbReference type="InterPro" id="IPR034078">
    <property type="entry name" value="NFX1_fam"/>
</dbReference>
<dbReference type="Gene3D" id="3.30.1370.50">
    <property type="entry name" value="R3H-like domain"/>
    <property type="match status" value="1"/>
</dbReference>
<dbReference type="AlphaFoldDB" id="C4JPF4"/>
<dbReference type="Proteomes" id="UP000002058">
    <property type="component" value="Unassembled WGS sequence"/>
</dbReference>
<feature type="region of interest" description="Disordered" evidence="1">
    <location>
        <begin position="763"/>
        <end position="934"/>
    </location>
</feature>
<dbReference type="SMART" id="SM00393">
    <property type="entry name" value="R3H"/>
    <property type="match status" value="1"/>
</dbReference>
<dbReference type="PANTHER" id="PTHR12360">
    <property type="entry name" value="NUCLEAR TRANSCRIPTION FACTOR, X-BOX BINDING 1 NFX1"/>
    <property type="match status" value="1"/>
</dbReference>
<dbReference type="CDD" id="cd06006">
    <property type="entry name" value="R3H_unknown_2"/>
    <property type="match status" value="1"/>
</dbReference>
<feature type="region of interest" description="Disordered" evidence="1">
    <location>
        <begin position="1"/>
        <end position="169"/>
    </location>
</feature>
<feature type="compositionally biased region" description="Basic and acidic residues" evidence="1">
    <location>
        <begin position="890"/>
        <end position="905"/>
    </location>
</feature>
<sequence length="934" mass="104194">MAAPALETPQISQPHPREASRASEANETNRGGRRHRGRGRNRGGRASHGGNDRRGASAIVEHQSSDRSLRPRGRAGRAGDRGGRTAQHTNATRIGTGTGRRFAGQLTRPDTSEQSHDNSTQRITGSTGDETVSLRADAPEFVPGAPSCTAPQLRPKPSKAPKTKSSASDIATRTHEDIQNGFYECPICTSELGRRSKGRQWSAQEGVNKKILNRFLDSGGVLGATCHKRLCRLLIVAGAKRRSIRDHYLAYHHILVAKHAPSLGMDVHTRVIRFVMLDHVPLVRQWDQPKHVFADATNLRKDAWIQIMRKVGAVWRYVLMPSAIAGMRPRRYDVTKKEWRSKVNVELNWEKLLGRIRPGWVHLAVELYAIVYMTVVSIIVDSRVILRLEQCRTVLLLRMWFGIVSVENLSFPHYSESKHGPHIIVRNYVIRASAKRAPKLFSKKCHVIAAEQYFTLRSPAGLVLQHAISTASDLNRADIHKRPTAVTWTMKIAQSVRFWWKRSVFVDEHRRSNLAHSQTSNVPLRVLNLQNAVRIFVGSIAIDQEIARIRKYPAKNHVESASKRCHAPFPCSESTLCQSRVTITCACGRMAEEKRCNATREKPRSPDEKLKCDDECARLQRNRGLASALNVDIDPTTTVSAGVQDSNPIPYSDETLDLYIQASSSSTLATLQGYEATFHSLATQTTQKSTRFPPCRSQLRAFIHSLAADWGFESESFDPEPVRHVLAYKPPGWQSPGVAATGQPKIGIRGLSISECIKLRDRDRMKEKEAKRAAAEKARREAEEEGTGWAATERRDEHGWSKVASKKKPQWWIDNDAPKAVPAAPTSQSRIGGSSFGSGRFGSLILKSGVGRGKEMGTSNSRPSSSDGLKKPAPVELEEVVDDWEEEIEKEEKEQEEGKRDKEGPSDIEEQPWDRSLEGESEPHIIETGEPVAK</sequence>
<feature type="compositionally biased region" description="Polar residues" evidence="1">
    <location>
        <begin position="857"/>
        <end position="867"/>
    </location>
</feature>
<dbReference type="EMBL" id="CH476616">
    <property type="protein sequence ID" value="EEP79690.1"/>
    <property type="molecule type" value="Genomic_DNA"/>
</dbReference>
<organism evidence="3 4">
    <name type="scientific">Uncinocarpus reesii (strain UAMH 1704)</name>
    <dbReference type="NCBI Taxonomy" id="336963"/>
    <lineage>
        <taxon>Eukaryota</taxon>
        <taxon>Fungi</taxon>
        <taxon>Dikarya</taxon>
        <taxon>Ascomycota</taxon>
        <taxon>Pezizomycotina</taxon>
        <taxon>Eurotiomycetes</taxon>
        <taxon>Eurotiomycetidae</taxon>
        <taxon>Onygenales</taxon>
        <taxon>Onygenaceae</taxon>
        <taxon>Uncinocarpus</taxon>
    </lineage>
</organism>
<feature type="compositionally biased region" description="Polar residues" evidence="1">
    <location>
        <begin position="117"/>
        <end position="130"/>
    </location>
</feature>
<dbReference type="GeneID" id="8442403"/>
<dbReference type="STRING" id="336963.C4JPF4"/>
<dbReference type="HOGENOM" id="CLU_005714_2_1_1"/>
<proteinExistence type="predicted"/>
<feature type="compositionally biased region" description="Acidic residues" evidence="1">
    <location>
        <begin position="876"/>
        <end position="889"/>
    </location>
</feature>
<feature type="compositionally biased region" description="Basic and acidic residues" evidence="1">
    <location>
        <begin position="912"/>
        <end position="934"/>
    </location>
</feature>
<dbReference type="VEuPathDB" id="FungiDB:UREG_04536"/>
<dbReference type="RefSeq" id="XP_002545019.1">
    <property type="nucleotide sequence ID" value="XM_002544973.1"/>
</dbReference>
<dbReference type="GO" id="GO:0000122">
    <property type="term" value="P:negative regulation of transcription by RNA polymerase II"/>
    <property type="evidence" value="ECO:0007669"/>
    <property type="project" value="TreeGrafter"/>
</dbReference>
<protein>
    <recommendedName>
        <fullName evidence="2">R3H domain-containing protein</fullName>
    </recommendedName>
</protein>
<keyword evidence="4" id="KW-1185">Reference proteome</keyword>